<evidence type="ECO:0008006" key="4">
    <source>
        <dbReference type="Google" id="ProtNLM"/>
    </source>
</evidence>
<dbReference type="EMBL" id="CAJJDM010000064">
    <property type="protein sequence ID" value="CAD8080143.1"/>
    <property type="molecule type" value="Genomic_DNA"/>
</dbReference>
<sequence length="85" mass="10310">MAFMTVFQKFEILESFRFQSNFHACASLGEQQFQKDPPFQCELQKKNLFYSIFLILYNVIYTYNINQNYIIITIKLFSKIKFQQQ</sequence>
<keyword evidence="1" id="KW-0812">Transmembrane</keyword>
<dbReference type="Proteomes" id="UP000688137">
    <property type="component" value="Unassembled WGS sequence"/>
</dbReference>
<evidence type="ECO:0000313" key="3">
    <source>
        <dbReference type="Proteomes" id="UP000688137"/>
    </source>
</evidence>
<comment type="caution">
    <text evidence="2">The sequence shown here is derived from an EMBL/GenBank/DDBJ whole genome shotgun (WGS) entry which is preliminary data.</text>
</comment>
<keyword evidence="1" id="KW-0472">Membrane</keyword>
<name>A0A8S1MSU6_PARPR</name>
<reference evidence="2" key="1">
    <citation type="submission" date="2021-01" db="EMBL/GenBank/DDBJ databases">
        <authorList>
            <consortium name="Genoscope - CEA"/>
            <person name="William W."/>
        </authorList>
    </citation>
    <scope>NUCLEOTIDE SEQUENCE</scope>
</reference>
<evidence type="ECO:0000313" key="2">
    <source>
        <dbReference type="EMBL" id="CAD8080143.1"/>
    </source>
</evidence>
<dbReference type="AlphaFoldDB" id="A0A8S1MSU6"/>
<keyword evidence="3" id="KW-1185">Reference proteome</keyword>
<protein>
    <recommendedName>
        <fullName evidence="4">Transmembrane protein</fullName>
    </recommendedName>
</protein>
<keyword evidence="1" id="KW-1133">Transmembrane helix</keyword>
<evidence type="ECO:0000256" key="1">
    <source>
        <dbReference type="SAM" id="Phobius"/>
    </source>
</evidence>
<proteinExistence type="predicted"/>
<feature type="transmembrane region" description="Helical" evidence="1">
    <location>
        <begin position="48"/>
        <end position="65"/>
    </location>
</feature>
<gene>
    <name evidence="2" type="ORF">PPRIM_AZ9-3.1.T0630114</name>
</gene>
<accession>A0A8S1MSU6</accession>
<organism evidence="2 3">
    <name type="scientific">Paramecium primaurelia</name>
    <dbReference type="NCBI Taxonomy" id="5886"/>
    <lineage>
        <taxon>Eukaryota</taxon>
        <taxon>Sar</taxon>
        <taxon>Alveolata</taxon>
        <taxon>Ciliophora</taxon>
        <taxon>Intramacronucleata</taxon>
        <taxon>Oligohymenophorea</taxon>
        <taxon>Peniculida</taxon>
        <taxon>Parameciidae</taxon>
        <taxon>Paramecium</taxon>
    </lineage>
</organism>